<protein>
    <recommendedName>
        <fullName evidence="2">Spore coat protein U/FanG domain-containing protein</fullName>
    </recommendedName>
</protein>
<accession>A0A2A4EQ31</accession>
<evidence type="ECO:0000256" key="1">
    <source>
        <dbReference type="SAM" id="SignalP"/>
    </source>
</evidence>
<evidence type="ECO:0000259" key="2">
    <source>
        <dbReference type="Pfam" id="PF05229"/>
    </source>
</evidence>
<evidence type="ECO:0000313" key="3">
    <source>
        <dbReference type="EMBL" id="PCE22266.1"/>
    </source>
</evidence>
<evidence type="ECO:0000313" key="4">
    <source>
        <dbReference type="Proteomes" id="UP000218022"/>
    </source>
</evidence>
<feature type="domain" description="Spore coat protein U/FanG" evidence="2">
    <location>
        <begin position="193"/>
        <end position="323"/>
    </location>
</feature>
<feature type="chain" id="PRO_5013240731" description="Spore coat protein U/FanG domain-containing protein" evidence="1">
    <location>
        <begin position="31"/>
        <end position="327"/>
    </location>
</feature>
<dbReference type="PANTHER" id="PTHR37089:SF1">
    <property type="entry name" value="MEMBRANE PROTEIN"/>
    <property type="match status" value="1"/>
</dbReference>
<keyword evidence="1" id="KW-0732">Signal</keyword>
<dbReference type="SMART" id="SM00972">
    <property type="entry name" value="SCPU"/>
    <property type="match status" value="2"/>
</dbReference>
<reference evidence="3 4" key="1">
    <citation type="submission" date="2017-01" db="EMBL/GenBank/DDBJ databases">
        <title>Whole-Genome Shotgun Sequencing of Two beta-Proteobacterial Species in Search of the Bulgecin Biosynthetic Cluster.</title>
        <authorList>
            <person name="Horsman M.E."/>
            <person name="Marous D.R."/>
            <person name="Li R."/>
            <person name="Oliver R.A."/>
            <person name="Byun B."/>
            <person name="Emrich S.J."/>
            <person name="Boggess B."/>
            <person name="Townsend C.A."/>
            <person name="Mobashery S."/>
        </authorList>
    </citation>
    <scope>NUCLEOTIDE SEQUENCE [LARGE SCALE GENOMIC DNA]</scope>
    <source>
        <strain evidence="3 4">ATCC 31363</strain>
    </source>
</reference>
<sequence length="327" mass="34370">MNTFSRRLKCCITAGTTSLFLCFHSFDAQAQCSVVTPTDASFGTPTSFTVRTAQQSGSTINSGLTCDGTGVAAPLLSTNEINMTLSSQNAESVRSSTGDTIPYRIFADANARTPVNSGRAVNWATDPLRSTLSLFGGASLSPPLYFRTTPGANVAAGTYTDTITINWNWRYCTRSSLPGVSCSRFDRGSGASAFLLTLVVTNDCTIAARDISFGAAPDPASFSPVTGGIGVTCTKGLTYTVGVSSGSFPAANGRRQMASSGGGRLQYDIFNGRGATVWGEDTNRVRSVSSADGLSAQQFPFRAAIYADQEIPPVGTYTDSVVIDVRY</sequence>
<proteinExistence type="predicted"/>
<comment type="caution">
    <text evidence="3">The sequence shown here is derived from an EMBL/GenBank/DDBJ whole genome shotgun (WGS) entry which is preliminary data.</text>
</comment>
<organism evidence="3 4">
    <name type="scientific">Paraburkholderia acidicola</name>
    <dbReference type="NCBI Taxonomy" id="1912599"/>
    <lineage>
        <taxon>Bacteria</taxon>
        <taxon>Pseudomonadati</taxon>
        <taxon>Pseudomonadota</taxon>
        <taxon>Betaproteobacteria</taxon>
        <taxon>Burkholderiales</taxon>
        <taxon>Burkholderiaceae</taxon>
        <taxon>Paraburkholderia</taxon>
    </lineage>
</organism>
<dbReference type="EMBL" id="MTZV01000006">
    <property type="protein sequence ID" value="PCE22266.1"/>
    <property type="molecule type" value="Genomic_DNA"/>
</dbReference>
<dbReference type="Proteomes" id="UP000218022">
    <property type="component" value="Unassembled WGS sequence"/>
</dbReference>
<dbReference type="InterPro" id="IPR007893">
    <property type="entry name" value="Spore_coat_U/FanG"/>
</dbReference>
<feature type="domain" description="Spore coat protein U/FanG" evidence="2">
    <location>
        <begin position="28"/>
        <end position="165"/>
    </location>
</feature>
<gene>
    <name evidence="3" type="ORF">BWP39_21565</name>
</gene>
<dbReference type="OrthoDB" id="8901110at2"/>
<feature type="signal peptide" evidence="1">
    <location>
        <begin position="1"/>
        <end position="30"/>
    </location>
</feature>
<dbReference type="Pfam" id="PF05229">
    <property type="entry name" value="SCPU"/>
    <property type="match status" value="2"/>
</dbReference>
<dbReference type="AlphaFoldDB" id="A0A2A4EQ31"/>
<dbReference type="InterPro" id="IPR053167">
    <property type="entry name" value="Spore_coat_component"/>
</dbReference>
<dbReference type="PANTHER" id="PTHR37089">
    <property type="entry name" value="PROTEIN U-RELATED"/>
    <property type="match status" value="1"/>
</dbReference>
<name>A0A2A4EQ31_9BURK</name>